<keyword evidence="11" id="KW-0472">Membrane</keyword>
<feature type="domain" description="Response regulatory" evidence="13">
    <location>
        <begin position="1232"/>
        <end position="1348"/>
    </location>
</feature>
<dbReference type="Pfam" id="PF12729">
    <property type="entry name" value="4HB_MCP_1"/>
    <property type="match status" value="1"/>
</dbReference>
<dbReference type="eggNOG" id="COG0784">
    <property type="taxonomic scope" value="Bacteria"/>
</dbReference>
<dbReference type="InterPro" id="IPR036890">
    <property type="entry name" value="HATPase_C_sf"/>
</dbReference>
<dbReference type="SUPFAM" id="SSF52172">
    <property type="entry name" value="CheY-like"/>
    <property type="match status" value="3"/>
</dbReference>
<keyword evidence="11" id="KW-1133">Transmembrane helix</keyword>
<protein>
    <recommendedName>
        <fullName evidence="3">histidine kinase</fullName>
        <ecNumber evidence="3">2.7.13.3</ecNumber>
    </recommendedName>
</protein>
<proteinExistence type="predicted"/>
<dbReference type="CDD" id="cd06225">
    <property type="entry name" value="HAMP"/>
    <property type="match status" value="1"/>
</dbReference>
<feature type="modified residue" description="4-aspartylphosphate" evidence="8">
    <location>
        <position position="1281"/>
    </location>
</feature>
<dbReference type="SUPFAM" id="SSF47384">
    <property type="entry name" value="Homodimeric domain of signal transducing histidine kinase"/>
    <property type="match status" value="1"/>
</dbReference>
<keyword evidence="11" id="KW-0812">Transmembrane</keyword>
<dbReference type="GO" id="GO:0000155">
    <property type="term" value="F:phosphorelay sensor kinase activity"/>
    <property type="evidence" value="ECO:0007669"/>
    <property type="project" value="InterPro"/>
</dbReference>
<dbReference type="InterPro" id="IPR003018">
    <property type="entry name" value="GAF"/>
</dbReference>
<dbReference type="eggNOG" id="COG2770">
    <property type="taxonomic scope" value="Bacteria"/>
</dbReference>
<dbReference type="eggNOG" id="COG5002">
    <property type="taxonomic scope" value="Bacteria"/>
</dbReference>
<evidence type="ECO:0000256" key="5">
    <source>
        <dbReference type="ARBA" id="ARBA00022679"/>
    </source>
</evidence>
<keyword evidence="4 8" id="KW-0597">Phosphoprotein</keyword>
<dbReference type="EC" id="2.7.13.3" evidence="3"/>
<dbReference type="Gene3D" id="3.40.50.2300">
    <property type="match status" value="3"/>
</dbReference>
<dbReference type="InterPro" id="IPR005467">
    <property type="entry name" value="His_kinase_dom"/>
</dbReference>
<dbReference type="SMART" id="SM00387">
    <property type="entry name" value="HATPase_c"/>
    <property type="match status" value="1"/>
</dbReference>
<dbReference type="Pfam" id="PF00672">
    <property type="entry name" value="HAMP"/>
    <property type="match status" value="1"/>
</dbReference>
<dbReference type="Gene3D" id="3.30.450.40">
    <property type="match status" value="1"/>
</dbReference>
<feature type="coiled-coil region" evidence="9">
    <location>
        <begin position="545"/>
        <end position="600"/>
    </location>
</feature>
<sequence precursor="true">MFERLTTKLIGGFSLILILSIAVNLFAIIKLSQVQDVALEISENWMPSIYEISSINTNTSDHMIHQQQHIFALSETEMAEYEAKMREIETQIVESEQKYRAFLDERQEKLREMNNIEKGEDGKDSKAMRQIIKNRNDFELYEKAYNKYLEISKKVQRDSRYNNKEQAKQTLISRAALSFEESNQSLNFLIAQDLQNATDAAERSEEIYQTSRDLILSFTLISIIVSVLVALFIVRNTRKQIGGEPSDIAEMARRVSAGDLTMEFNRIESQESIYSSVRKVVENLREVSKITNNIAKGDLSTRIEVKSSNDLLAISINQMIENFKNIINQAQVIAKGDYTVNVKERGEEDELSAAIQLMTESLRKNKIETFEQNWIKDGINQLAQQLSGNLLSLELSRKAINFISRYTESAQGVMYLVDNYSSKLKLNASYAFTERSGLSNEYKIGEGLVGQVGLERSPILLKNIRRQDMALSTGTVEEPPTHVYAFPLVFEYELYGVIELASFEPFTQLKQEFLQQAANTIVTYIYSVLQTDRIKALLSTSEEATRSAQARAQEIEQANVRLEVQQGELQEKSEELKRRNESLISAKEELDRRAEQLELSNKYKSEFLANMSHELRTPLNSIIMLSKMLSKNEKNSLVEKDVKKAKIIYKSGGELLRLINDILDLSKIEAGKMVINPVEFANKEIVTDMNDLFQGIAQEKGIQFVTEDKTKSYIYSDKERLAQILRNFLSNAFKFTKKGKVTLSITDHDDDHYKYSINDTGIGIPKDKQQVIFEAFKQADGTTSREYGGTGLGLSIARELTKLLQGYIELDSEAGIGSTFSIILPKKLDEKLAEKEDRVTVIVKNLATRKNKSSAQKRLPRKLIREDIEDDRDNINKNDSVILIIEDEVQFAESMAEVLHSQNIKTLIAQSGEEGIDLAIQYKPSGIILDLGLPDIDGTDVLKKLKSYKELRHIPIEIISARDKDNDLLSTGAFGFLQKPIDENVLKKAMSDMLRLSHKKVKDLLVVEDDESQMEAIKELIIGDDVKVIGVKSQKEAINAIENGTFDGAIVDLGLKDGSGQEVCKYINENHPNIPVIIYTGKTLSPEEETNLRQAAQSIILKTRDTGEKLREEVALFLHRMEEEVEKETPKNTKKTEENSKKTRTAELAESLLAELQVDKELEELIPKRGNKNKNKKTEKLEGDIPPRSLTRNSINEDMTNDEDDVEEYKSITESIKEISKEEAIKLIKNQTILVVDDDIRNIFVIASALETYEANILEAMNGQQAIDMLREEDIDLVLMDSVMPEMNGLDAMRIIRQDEDLKHYPIVAITGKAQEEDKQECLEAGANDYIVKPVDYDQLVYTVCKWIGKRV</sequence>
<dbReference type="Proteomes" id="UP000006054">
    <property type="component" value="Chromosome"/>
</dbReference>
<feature type="domain" description="Response regulatory" evidence="13">
    <location>
        <begin position="1003"/>
        <end position="1117"/>
    </location>
</feature>
<dbReference type="Gene3D" id="1.10.287.130">
    <property type="match status" value="1"/>
</dbReference>
<dbReference type="FunFam" id="3.30.565.10:FF:000010">
    <property type="entry name" value="Sensor histidine kinase RcsC"/>
    <property type="match status" value="1"/>
</dbReference>
<dbReference type="PROSITE" id="PS50110">
    <property type="entry name" value="RESPONSE_REGULATORY"/>
    <property type="match status" value="3"/>
</dbReference>
<evidence type="ECO:0000259" key="13">
    <source>
        <dbReference type="PROSITE" id="PS50110"/>
    </source>
</evidence>
<evidence type="ECO:0000259" key="14">
    <source>
        <dbReference type="PROSITE" id="PS50885"/>
    </source>
</evidence>
<feature type="domain" description="Histidine kinase" evidence="12">
    <location>
        <begin position="610"/>
        <end position="828"/>
    </location>
</feature>
<dbReference type="EMBL" id="CP003345">
    <property type="protein sequence ID" value="AFM04289.1"/>
    <property type="molecule type" value="Genomic_DNA"/>
</dbReference>
<feature type="region of interest" description="Disordered" evidence="10">
    <location>
        <begin position="1124"/>
        <end position="1144"/>
    </location>
</feature>
<dbReference type="RefSeq" id="WP_014797740.1">
    <property type="nucleotide sequence ID" value="NC_018018.1"/>
</dbReference>
<feature type="transmembrane region" description="Helical" evidence="11">
    <location>
        <begin position="12"/>
        <end position="29"/>
    </location>
</feature>
<dbReference type="InterPro" id="IPR003661">
    <property type="entry name" value="HisK_dim/P_dom"/>
</dbReference>
<dbReference type="SMART" id="SM00448">
    <property type="entry name" value="REC"/>
    <property type="match status" value="3"/>
</dbReference>
<accession>I4AK04</accession>
<dbReference type="InterPro" id="IPR001789">
    <property type="entry name" value="Sig_transdc_resp-reg_receiver"/>
</dbReference>
<feature type="region of interest" description="Disordered" evidence="10">
    <location>
        <begin position="1167"/>
        <end position="1198"/>
    </location>
</feature>
<dbReference type="InterPro" id="IPR003594">
    <property type="entry name" value="HATPase_dom"/>
</dbReference>
<reference evidence="16" key="1">
    <citation type="submission" date="2012-06" db="EMBL/GenBank/DDBJ databases">
        <title>The complete genome of Flexibacter litoralis DSM 6794.</title>
        <authorList>
            <person name="Lucas S."/>
            <person name="Copeland A."/>
            <person name="Lapidus A."/>
            <person name="Glavina del Rio T."/>
            <person name="Dalin E."/>
            <person name="Tice H."/>
            <person name="Bruce D."/>
            <person name="Goodwin L."/>
            <person name="Pitluck S."/>
            <person name="Peters L."/>
            <person name="Ovchinnikova G."/>
            <person name="Lu M."/>
            <person name="Kyrpides N."/>
            <person name="Mavromatis K."/>
            <person name="Ivanova N."/>
            <person name="Brettin T."/>
            <person name="Detter J.C."/>
            <person name="Han C."/>
            <person name="Larimer F."/>
            <person name="Land M."/>
            <person name="Hauser L."/>
            <person name="Markowitz V."/>
            <person name="Cheng J.-F."/>
            <person name="Hugenholtz P."/>
            <person name="Woyke T."/>
            <person name="Wu D."/>
            <person name="Spring S."/>
            <person name="Lang E."/>
            <person name="Kopitz M."/>
            <person name="Brambilla E."/>
            <person name="Klenk H.-P."/>
            <person name="Eisen J.A."/>
        </authorList>
    </citation>
    <scope>NUCLEOTIDE SEQUENCE [LARGE SCALE GENOMIC DNA]</scope>
    <source>
        <strain evidence="16">ATCC 23117 / DSM 6794 / NBRC 15988 / NCIMB 1366 / Sio-4</strain>
    </source>
</reference>
<dbReference type="Pfam" id="PF13185">
    <property type="entry name" value="GAF_2"/>
    <property type="match status" value="1"/>
</dbReference>
<evidence type="ECO:0000256" key="4">
    <source>
        <dbReference type="ARBA" id="ARBA00022553"/>
    </source>
</evidence>
<dbReference type="PATRIC" id="fig|880071.3.peg.1879"/>
<dbReference type="SUPFAM" id="SSF55781">
    <property type="entry name" value="GAF domain-like"/>
    <property type="match status" value="1"/>
</dbReference>
<dbReference type="SUPFAM" id="SSF55874">
    <property type="entry name" value="ATPase domain of HSP90 chaperone/DNA topoisomerase II/histidine kinase"/>
    <property type="match status" value="1"/>
</dbReference>
<evidence type="ECO:0000256" key="9">
    <source>
        <dbReference type="SAM" id="Coils"/>
    </source>
</evidence>
<dbReference type="Pfam" id="PF00072">
    <property type="entry name" value="Response_reg"/>
    <property type="match status" value="3"/>
</dbReference>
<dbReference type="OrthoDB" id="9797097at2"/>
<feature type="domain" description="HAMP" evidence="14">
    <location>
        <begin position="278"/>
        <end position="328"/>
    </location>
</feature>
<feature type="compositionally biased region" description="Basic and acidic residues" evidence="10">
    <location>
        <begin position="1176"/>
        <end position="1185"/>
    </location>
</feature>
<keyword evidence="5" id="KW-0808">Transferase</keyword>
<dbReference type="InterPro" id="IPR004358">
    <property type="entry name" value="Sig_transdc_His_kin-like_C"/>
</dbReference>
<evidence type="ECO:0000256" key="6">
    <source>
        <dbReference type="ARBA" id="ARBA00022777"/>
    </source>
</evidence>
<dbReference type="eggNOG" id="COG2203">
    <property type="taxonomic scope" value="Bacteria"/>
</dbReference>
<evidence type="ECO:0000256" key="1">
    <source>
        <dbReference type="ARBA" id="ARBA00000085"/>
    </source>
</evidence>
<keyword evidence="7" id="KW-0902">Two-component regulatory system</keyword>
<dbReference type="PROSITE" id="PS50885">
    <property type="entry name" value="HAMP"/>
    <property type="match status" value="1"/>
</dbReference>
<dbReference type="STRING" id="880071.Fleli_1897"/>
<feature type="transmembrane region" description="Helical" evidence="11">
    <location>
        <begin position="214"/>
        <end position="234"/>
    </location>
</feature>
<comment type="subcellular location">
    <subcellularLocation>
        <location evidence="2">Membrane</location>
    </subcellularLocation>
</comment>
<dbReference type="GO" id="GO:0016020">
    <property type="term" value="C:membrane"/>
    <property type="evidence" value="ECO:0007669"/>
    <property type="project" value="UniProtKB-SubCell"/>
</dbReference>
<evidence type="ECO:0000256" key="8">
    <source>
        <dbReference type="PROSITE-ProRule" id="PRU00169"/>
    </source>
</evidence>
<dbReference type="CDD" id="cd17546">
    <property type="entry name" value="REC_hyHK_CKI1_RcsC-like"/>
    <property type="match status" value="1"/>
</dbReference>
<keyword evidence="6 15" id="KW-0418">Kinase</keyword>
<dbReference type="PANTHER" id="PTHR45339">
    <property type="entry name" value="HYBRID SIGNAL TRANSDUCTION HISTIDINE KINASE J"/>
    <property type="match status" value="1"/>
</dbReference>
<dbReference type="Gene3D" id="3.30.565.10">
    <property type="entry name" value="Histidine kinase-like ATPase, C-terminal domain"/>
    <property type="match status" value="1"/>
</dbReference>
<dbReference type="InterPro" id="IPR003660">
    <property type="entry name" value="HAMP_dom"/>
</dbReference>
<evidence type="ECO:0000313" key="15">
    <source>
        <dbReference type="EMBL" id="AFM04289.1"/>
    </source>
</evidence>
<dbReference type="CDD" id="cd00156">
    <property type="entry name" value="REC"/>
    <property type="match status" value="1"/>
</dbReference>
<dbReference type="PROSITE" id="PS50109">
    <property type="entry name" value="HIS_KIN"/>
    <property type="match status" value="1"/>
</dbReference>
<dbReference type="PRINTS" id="PR00344">
    <property type="entry name" value="BCTRLSENSOR"/>
</dbReference>
<evidence type="ECO:0000256" key="7">
    <source>
        <dbReference type="ARBA" id="ARBA00023012"/>
    </source>
</evidence>
<dbReference type="CDD" id="cd00082">
    <property type="entry name" value="HisKA"/>
    <property type="match status" value="1"/>
</dbReference>
<dbReference type="HOGENOM" id="CLU_000445_127_1_10"/>
<dbReference type="PANTHER" id="PTHR45339:SF1">
    <property type="entry name" value="HYBRID SIGNAL TRANSDUCTION HISTIDINE KINASE J"/>
    <property type="match status" value="1"/>
</dbReference>
<keyword evidence="9" id="KW-0175">Coiled coil</keyword>
<evidence type="ECO:0000256" key="10">
    <source>
        <dbReference type="SAM" id="MobiDB-lite"/>
    </source>
</evidence>
<feature type="domain" description="Response regulatory" evidence="13">
    <location>
        <begin position="881"/>
        <end position="994"/>
    </location>
</feature>
<dbReference type="InterPro" id="IPR029016">
    <property type="entry name" value="GAF-like_dom_sf"/>
</dbReference>
<dbReference type="Gene3D" id="1.20.120.1530">
    <property type="match status" value="1"/>
</dbReference>
<dbReference type="CDD" id="cd16922">
    <property type="entry name" value="HATPase_EvgS-ArcB-TorS-like"/>
    <property type="match status" value="1"/>
</dbReference>
<gene>
    <name evidence="15" type="ordered locus">Fleli_1897</name>
</gene>
<organism evidence="15 16">
    <name type="scientific">Bernardetia litoralis (strain ATCC 23117 / DSM 6794 / NBRC 15988 / NCIMB 1366 / Fx l1 / Sio-4)</name>
    <name type="common">Flexibacter litoralis</name>
    <dbReference type="NCBI Taxonomy" id="880071"/>
    <lineage>
        <taxon>Bacteria</taxon>
        <taxon>Pseudomonadati</taxon>
        <taxon>Bacteroidota</taxon>
        <taxon>Cytophagia</taxon>
        <taxon>Cytophagales</taxon>
        <taxon>Bernardetiaceae</taxon>
        <taxon>Bernardetia</taxon>
    </lineage>
</organism>
<feature type="coiled-coil region" evidence="9">
    <location>
        <begin position="71"/>
        <end position="105"/>
    </location>
</feature>
<dbReference type="InterPro" id="IPR036097">
    <property type="entry name" value="HisK_dim/P_sf"/>
</dbReference>
<keyword evidence="16" id="KW-1185">Reference proteome</keyword>
<evidence type="ECO:0000259" key="12">
    <source>
        <dbReference type="PROSITE" id="PS50109"/>
    </source>
</evidence>
<evidence type="ECO:0000256" key="11">
    <source>
        <dbReference type="SAM" id="Phobius"/>
    </source>
</evidence>
<dbReference type="InterPro" id="IPR011006">
    <property type="entry name" value="CheY-like_superfamily"/>
</dbReference>
<dbReference type="eggNOG" id="COG0745">
    <property type="taxonomic scope" value="Bacteria"/>
</dbReference>
<dbReference type="Pfam" id="PF00512">
    <property type="entry name" value="HisKA"/>
    <property type="match status" value="1"/>
</dbReference>
<comment type="catalytic activity">
    <reaction evidence="1">
        <text>ATP + protein L-histidine = ADP + protein N-phospho-L-histidine.</text>
        <dbReference type="EC" id="2.7.13.3"/>
    </reaction>
</comment>
<dbReference type="Pfam" id="PF02518">
    <property type="entry name" value="HATPase_c"/>
    <property type="match status" value="1"/>
</dbReference>
<evidence type="ECO:0000256" key="3">
    <source>
        <dbReference type="ARBA" id="ARBA00012438"/>
    </source>
</evidence>
<feature type="modified residue" description="4-aspartylphosphate" evidence="8">
    <location>
        <position position="930"/>
    </location>
</feature>
<dbReference type="SMART" id="SM00304">
    <property type="entry name" value="HAMP"/>
    <property type="match status" value="1"/>
</dbReference>
<feature type="modified residue" description="4-aspartylphosphate" evidence="8">
    <location>
        <position position="1052"/>
    </location>
</feature>
<dbReference type="SMART" id="SM00388">
    <property type="entry name" value="HisKA"/>
    <property type="match status" value="1"/>
</dbReference>
<name>I4AK04_BERLS</name>
<evidence type="ECO:0000313" key="16">
    <source>
        <dbReference type="Proteomes" id="UP000006054"/>
    </source>
</evidence>
<dbReference type="InterPro" id="IPR024478">
    <property type="entry name" value="HlyB_4HB_MCP"/>
</dbReference>
<dbReference type="KEGG" id="fli:Fleli_1897"/>
<evidence type="ECO:0000256" key="2">
    <source>
        <dbReference type="ARBA" id="ARBA00004370"/>
    </source>
</evidence>